<dbReference type="Proteomes" id="UP000729913">
    <property type="component" value="Unassembled WGS sequence"/>
</dbReference>
<reference evidence="4" key="2">
    <citation type="submission" date="2021-04" db="EMBL/GenBank/DDBJ databases">
        <title>Genome-wide patterns of bracovirus chromosomal integration into multiple host tissues during parasitism.</title>
        <authorList>
            <person name="Chebbi M.A.C."/>
        </authorList>
    </citation>
    <scope>NUCLEOTIDE SEQUENCE</scope>
    <source>
        <tissue evidence="4">Whole body</tissue>
    </source>
</reference>
<dbReference type="Pfam" id="PF00728">
    <property type="entry name" value="Glyco_hydro_20"/>
    <property type="match status" value="1"/>
</dbReference>
<evidence type="ECO:0000256" key="2">
    <source>
        <dbReference type="ARBA" id="ARBA00022801"/>
    </source>
</evidence>
<dbReference type="GO" id="GO:0005886">
    <property type="term" value="C:plasma membrane"/>
    <property type="evidence" value="ECO:0007669"/>
    <property type="project" value="TreeGrafter"/>
</dbReference>
<dbReference type="PANTHER" id="PTHR22600:SF26">
    <property type="entry name" value="BETA-N-ACETYLHEXOSAMINIDASE"/>
    <property type="match status" value="1"/>
</dbReference>
<protein>
    <recommendedName>
        <fullName evidence="3">Glycoside hydrolase family 20 catalytic domain-containing protein</fullName>
    </recommendedName>
</protein>
<dbReference type="GO" id="GO:0016231">
    <property type="term" value="F:beta-N-acetylglucosaminidase activity"/>
    <property type="evidence" value="ECO:0007669"/>
    <property type="project" value="TreeGrafter"/>
</dbReference>
<keyword evidence="1" id="KW-0732">Signal</keyword>
<accession>A0A8J5QTL5</accession>
<evidence type="ECO:0000313" key="5">
    <source>
        <dbReference type="Proteomes" id="UP000729913"/>
    </source>
</evidence>
<dbReference type="GO" id="GO:0005975">
    <property type="term" value="P:carbohydrate metabolic process"/>
    <property type="evidence" value="ECO:0007669"/>
    <property type="project" value="InterPro"/>
</dbReference>
<dbReference type="InterPro" id="IPR025705">
    <property type="entry name" value="Beta_hexosaminidase_sua/sub"/>
</dbReference>
<proteinExistence type="predicted"/>
<keyword evidence="2" id="KW-0378">Hydrolase</keyword>
<evidence type="ECO:0000313" key="4">
    <source>
        <dbReference type="EMBL" id="KAG8040708.1"/>
    </source>
</evidence>
<evidence type="ECO:0000256" key="1">
    <source>
        <dbReference type="ARBA" id="ARBA00022729"/>
    </source>
</evidence>
<dbReference type="AlphaFoldDB" id="A0A8J5QTL5"/>
<gene>
    <name evidence="4" type="ORF">G9C98_002704</name>
</gene>
<sequence>MNSGVGVLGGEVCMWGEYVNEGGLDSRIWPRAAAVGERLWSDSHTLRTEDVEPRLQALRERLQVRQIYADAISPAWCAQHAKKCY</sequence>
<comment type="caution">
    <text evidence="4">The sequence shown here is derived from an EMBL/GenBank/DDBJ whole genome shotgun (WGS) entry which is preliminary data.</text>
</comment>
<keyword evidence="5" id="KW-1185">Reference proteome</keyword>
<organism evidence="4 5">
    <name type="scientific">Cotesia typhae</name>
    <dbReference type="NCBI Taxonomy" id="2053667"/>
    <lineage>
        <taxon>Eukaryota</taxon>
        <taxon>Metazoa</taxon>
        <taxon>Ecdysozoa</taxon>
        <taxon>Arthropoda</taxon>
        <taxon>Hexapoda</taxon>
        <taxon>Insecta</taxon>
        <taxon>Pterygota</taxon>
        <taxon>Neoptera</taxon>
        <taxon>Endopterygota</taxon>
        <taxon>Hymenoptera</taxon>
        <taxon>Apocrita</taxon>
        <taxon>Ichneumonoidea</taxon>
        <taxon>Braconidae</taxon>
        <taxon>Microgastrinae</taxon>
        <taxon>Cotesia</taxon>
    </lineage>
</organism>
<dbReference type="PANTHER" id="PTHR22600">
    <property type="entry name" value="BETA-HEXOSAMINIDASE"/>
    <property type="match status" value="1"/>
</dbReference>
<feature type="domain" description="Glycoside hydrolase family 20 catalytic" evidence="3">
    <location>
        <begin position="7"/>
        <end position="42"/>
    </location>
</feature>
<dbReference type="GO" id="GO:0030203">
    <property type="term" value="P:glycosaminoglycan metabolic process"/>
    <property type="evidence" value="ECO:0007669"/>
    <property type="project" value="TreeGrafter"/>
</dbReference>
<dbReference type="EMBL" id="JAAOIC020000020">
    <property type="protein sequence ID" value="KAG8040708.1"/>
    <property type="molecule type" value="Genomic_DNA"/>
</dbReference>
<name>A0A8J5QTL5_9HYME</name>
<evidence type="ECO:0000259" key="3">
    <source>
        <dbReference type="Pfam" id="PF00728"/>
    </source>
</evidence>
<dbReference type="InterPro" id="IPR015883">
    <property type="entry name" value="Glyco_hydro_20_cat"/>
</dbReference>
<dbReference type="OrthoDB" id="428480at2759"/>
<reference evidence="4" key="1">
    <citation type="submission" date="2020-03" db="EMBL/GenBank/DDBJ databases">
        <authorList>
            <person name="Chebbi M.A."/>
            <person name="Drezen J.M."/>
        </authorList>
    </citation>
    <scope>NUCLEOTIDE SEQUENCE</scope>
    <source>
        <tissue evidence="4">Whole body</tissue>
    </source>
</reference>